<reference evidence="2" key="1">
    <citation type="journal article" date="2019" name="Int. J. Syst. Evol. Microbiol.">
        <title>The Global Catalogue of Microorganisms (GCM) 10K type strain sequencing project: providing services to taxonomists for standard genome sequencing and annotation.</title>
        <authorList>
            <consortium name="The Broad Institute Genomics Platform"/>
            <consortium name="The Broad Institute Genome Sequencing Center for Infectious Disease"/>
            <person name="Wu L."/>
            <person name="Ma J."/>
        </authorList>
    </citation>
    <scope>NUCLEOTIDE SEQUENCE [LARGE SCALE GENOMIC DNA]</scope>
    <source>
        <strain evidence="2">CGMCC 1.12376</strain>
    </source>
</reference>
<accession>A0ABW4HTH3</accession>
<dbReference type="EMBL" id="JBHUDE010000120">
    <property type="protein sequence ID" value="MFD1608620.1"/>
    <property type="molecule type" value="Genomic_DNA"/>
</dbReference>
<evidence type="ECO:0000313" key="1">
    <source>
        <dbReference type="EMBL" id="MFD1608620.1"/>
    </source>
</evidence>
<gene>
    <name evidence="1" type="ORF">ACFSBH_13380</name>
</gene>
<keyword evidence="2" id="KW-1185">Reference proteome</keyword>
<name>A0ABW4HTH3_9BACI</name>
<sequence>MDKNTLFSSFGKWVFPINTEKLNEQVEYLKQDYYTKKLTTEVYLITK</sequence>
<comment type="caution">
    <text evidence="1">The sequence shown here is derived from an EMBL/GenBank/DDBJ whole genome shotgun (WGS) entry which is preliminary data.</text>
</comment>
<proteinExistence type="predicted"/>
<evidence type="ECO:0000313" key="2">
    <source>
        <dbReference type="Proteomes" id="UP001597221"/>
    </source>
</evidence>
<organism evidence="1 2">
    <name type="scientific">Oceanobacillus luteolus</name>
    <dbReference type="NCBI Taxonomy" id="1274358"/>
    <lineage>
        <taxon>Bacteria</taxon>
        <taxon>Bacillati</taxon>
        <taxon>Bacillota</taxon>
        <taxon>Bacilli</taxon>
        <taxon>Bacillales</taxon>
        <taxon>Bacillaceae</taxon>
        <taxon>Oceanobacillus</taxon>
    </lineage>
</organism>
<protein>
    <submittedName>
        <fullName evidence="1">Uncharacterized protein</fullName>
    </submittedName>
</protein>
<dbReference type="RefSeq" id="WP_379597989.1">
    <property type="nucleotide sequence ID" value="NZ_JBHUDE010000120.1"/>
</dbReference>
<dbReference type="Proteomes" id="UP001597221">
    <property type="component" value="Unassembled WGS sequence"/>
</dbReference>